<dbReference type="EMBL" id="CP016033">
    <property type="protein sequence ID" value="ANK12452.1"/>
    <property type="molecule type" value="Genomic_DNA"/>
</dbReference>
<keyword evidence="1" id="KW-0812">Transmembrane</keyword>
<dbReference type="Proteomes" id="UP000078263">
    <property type="component" value="Chromosome"/>
</dbReference>
<sequence>MKPDTPIRIARRSAAEVLAIPMLLFAASLAGLVIGLAGDGWPDLAASFLLFLPLLAVAVAWHRRG</sequence>
<dbReference type="RefSeq" id="WP_068350363.1">
    <property type="nucleotide sequence ID" value="NZ_CP016033.1"/>
</dbReference>
<dbReference type="KEGG" id="pns:A9D12_05260"/>
<protein>
    <submittedName>
        <fullName evidence="2">Uncharacterized protein</fullName>
    </submittedName>
</protein>
<dbReference type="AlphaFoldDB" id="A0A192D3E6"/>
<evidence type="ECO:0000313" key="3">
    <source>
        <dbReference type="Proteomes" id="UP000078263"/>
    </source>
</evidence>
<evidence type="ECO:0000313" key="2">
    <source>
        <dbReference type="EMBL" id="ANK12452.1"/>
    </source>
</evidence>
<keyword evidence="3" id="KW-1185">Reference proteome</keyword>
<keyword evidence="1" id="KW-0472">Membrane</keyword>
<dbReference type="OrthoDB" id="9997552at2"/>
<dbReference type="STRING" id="1112.A9D12_05260"/>
<accession>A0A192D3E6</accession>
<gene>
    <name evidence="2" type="ORF">A9D12_05260</name>
</gene>
<proteinExistence type="predicted"/>
<reference evidence="2 3" key="1">
    <citation type="submission" date="2016-05" db="EMBL/GenBank/DDBJ databases">
        <title>Compelete Genome Sequence of Bacteriochlorophyll-Synthesizing Bacterium Porphyrobacter neustonensis DSM 9434.</title>
        <authorList>
            <person name="Shi X.-L."/>
            <person name="Wu Y.-H."/>
            <person name="Cheng H."/>
            <person name="Xu L."/>
            <person name="Zhang X.-Q."/>
            <person name="Wang C.-S."/>
            <person name="Xu X.-W."/>
        </authorList>
    </citation>
    <scope>NUCLEOTIDE SEQUENCE [LARGE SCALE GENOMIC DNA]</scope>
    <source>
        <strain evidence="2 3">DSM 9434</strain>
    </source>
</reference>
<evidence type="ECO:0000256" key="1">
    <source>
        <dbReference type="SAM" id="Phobius"/>
    </source>
</evidence>
<name>A0A192D3E6_9SPHN</name>
<organism evidence="2 3">
    <name type="scientific">Erythrobacter neustonensis</name>
    <dbReference type="NCBI Taxonomy" id="1112"/>
    <lineage>
        <taxon>Bacteria</taxon>
        <taxon>Pseudomonadati</taxon>
        <taxon>Pseudomonadota</taxon>
        <taxon>Alphaproteobacteria</taxon>
        <taxon>Sphingomonadales</taxon>
        <taxon>Erythrobacteraceae</taxon>
        <taxon>Erythrobacter/Porphyrobacter group</taxon>
        <taxon>Erythrobacter</taxon>
    </lineage>
</organism>
<keyword evidence="1" id="KW-1133">Transmembrane helix</keyword>
<feature type="transmembrane region" description="Helical" evidence="1">
    <location>
        <begin position="44"/>
        <end position="61"/>
    </location>
</feature>
<feature type="transmembrane region" description="Helical" evidence="1">
    <location>
        <begin position="17"/>
        <end position="38"/>
    </location>
</feature>